<name>A0ABW1E8N3_9BACT</name>
<accession>A0ABW1E8N3</accession>
<comment type="caution">
    <text evidence="1">The sequence shown here is derived from an EMBL/GenBank/DDBJ whole genome shotgun (WGS) entry which is preliminary data.</text>
</comment>
<keyword evidence="2" id="KW-1185">Reference proteome</keyword>
<protein>
    <submittedName>
        <fullName evidence="1">Uncharacterized protein</fullName>
    </submittedName>
</protein>
<sequence length="112" mass="11815">MPDETNSGMPLREGLARVADGVRGKLTDALQDAVLGATQDAAIDVLADRHGGSAHELKEALKMPWEQHRASNGDLPDGAKSSEELGIDDAAVTEEQVSAFEAMKKMIGDASE</sequence>
<proteinExistence type="predicted"/>
<organism evidence="1 2">
    <name type="scientific">Acidicapsa dinghuensis</name>
    <dbReference type="NCBI Taxonomy" id="2218256"/>
    <lineage>
        <taxon>Bacteria</taxon>
        <taxon>Pseudomonadati</taxon>
        <taxon>Acidobacteriota</taxon>
        <taxon>Terriglobia</taxon>
        <taxon>Terriglobales</taxon>
        <taxon>Acidobacteriaceae</taxon>
        <taxon>Acidicapsa</taxon>
    </lineage>
</organism>
<evidence type="ECO:0000313" key="2">
    <source>
        <dbReference type="Proteomes" id="UP001596091"/>
    </source>
</evidence>
<dbReference type="RefSeq" id="WP_263335400.1">
    <property type="nucleotide sequence ID" value="NZ_JAGSYH010000002.1"/>
</dbReference>
<gene>
    <name evidence="1" type="ORF">ACFPT7_00010</name>
</gene>
<evidence type="ECO:0000313" key="1">
    <source>
        <dbReference type="EMBL" id="MFC5860666.1"/>
    </source>
</evidence>
<reference evidence="2" key="1">
    <citation type="journal article" date="2019" name="Int. J. Syst. Evol. Microbiol.">
        <title>The Global Catalogue of Microorganisms (GCM) 10K type strain sequencing project: providing services to taxonomists for standard genome sequencing and annotation.</title>
        <authorList>
            <consortium name="The Broad Institute Genomics Platform"/>
            <consortium name="The Broad Institute Genome Sequencing Center for Infectious Disease"/>
            <person name="Wu L."/>
            <person name="Ma J."/>
        </authorList>
    </citation>
    <scope>NUCLEOTIDE SEQUENCE [LARGE SCALE GENOMIC DNA]</scope>
    <source>
        <strain evidence="2">JCM 4087</strain>
    </source>
</reference>
<dbReference type="EMBL" id="JBHSPH010000001">
    <property type="protein sequence ID" value="MFC5860666.1"/>
    <property type="molecule type" value="Genomic_DNA"/>
</dbReference>
<dbReference type="Proteomes" id="UP001596091">
    <property type="component" value="Unassembled WGS sequence"/>
</dbReference>